<feature type="domain" description="ABC transmembrane type-1" evidence="9">
    <location>
        <begin position="164"/>
        <end position="445"/>
    </location>
</feature>
<dbReference type="Gene3D" id="1.20.1560.10">
    <property type="entry name" value="ABC transporter type 1, transmembrane domain"/>
    <property type="match status" value="1"/>
</dbReference>
<organism evidence="10 11">
    <name type="scientific">Sabulicella glaciei</name>
    <dbReference type="NCBI Taxonomy" id="2984948"/>
    <lineage>
        <taxon>Bacteria</taxon>
        <taxon>Pseudomonadati</taxon>
        <taxon>Pseudomonadota</taxon>
        <taxon>Alphaproteobacteria</taxon>
        <taxon>Acetobacterales</taxon>
        <taxon>Acetobacteraceae</taxon>
        <taxon>Sabulicella</taxon>
    </lineage>
</organism>
<evidence type="ECO:0000256" key="7">
    <source>
        <dbReference type="SAM" id="Phobius"/>
    </source>
</evidence>
<keyword evidence="2 7" id="KW-0812">Transmembrane</keyword>
<feature type="transmembrane region" description="Helical" evidence="7">
    <location>
        <begin position="300"/>
        <end position="318"/>
    </location>
</feature>
<evidence type="ECO:0000259" key="8">
    <source>
        <dbReference type="PROSITE" id="PS50893"/>
    </source>
</evidence>
<accession>A0ABT3NSG2</accession>
<dbReference type="InterPro" id="IPR003593">
    <property type="entry name" value="AAA+_ATPase"/>
</dbReference>
<dbReference type="InterPro" id="IPR011527">
    <property type="entry name" value="ABC1_TM_dom"/>
</dbReference>
<dbReference type="Pfam" id="PF00664">
    <property type="entry name" value="ABC_membrane"/>
    <property type="match status" value="1"/>
</dbReference>
<dbReference type="PROSITE" id="PS00211">
    <property type="entry name" value="ABC_TRANSPORTER_1"/>
    <property type="match status" value="1"/>
</dbReference>
<proteinExistence type="predicted"/>
<dbReference type="EMBL" id="JAPFQI010000002">
    <property type="protein sequence ID" value="MCW8085106.1"/>
    <property type="molecule type" value="Genomic_DNA"/>
</dbReference>
<dbReference type="Gene3D" id="3.40.50.300">
    <property type="entry name" value="P-loop containing nucleotide triphosphate hydrolases"/>
    <property type="match status" value="1"/>
</dbReference>
<dbReference type="SUPFAM" id="SSF52540">
    <property type="entry name" value="P-loop containing nucleoside triphosphate hydrolases"/>
    <property type="match status" value="1"/>
</dbReference>
<dbReference type="RefSeq" id="WP_301588952.1">
    <property type="nucleotide sequence ID" value="NZ_JAPFQI010000002.1"/>
</dbReference>
<dbReference type="InterPro" id="IPR003439">
    <property type="entry name" value="ABC_transporter-like_ATP-bd"/>
</dbReference>
<evidence type="ECO:0000313" key="11">
    <source>
        <dbReference type="Proteomes" id="UP001526430"/>
    </source>
</evidence>
<dbReference type="PROSITE" id="PS50893">
    <property type="entry name" value="ABC_TRANSPORTER_2"/>
    <property type="match status" value="1"/>
</dbReference>
<dbReference type="SUPFAM" id="SSF90123">
    <property type="entry name" value="ABC transporter transmembrane region"/>
    <property type="match status" value="1"/>
</dbReference>
<feature type="transmembrane region" description="Helical" evidence="7">
    <location>
        <begin position="166"/>
        <end position="186"/>
    </location>
</feature>
<name>A0ABT3NSG2_9PROT</name>
<keyword evidence="3" id="KW-0547">Nucleotide-binding</keyword>
<dbReference type="PANTHER" id="PTHR43394:SF1">
    <property type="entry name" value="ATP-BINDING CASSETTE SUB-FAMILY B MEMBER 10, MITOCHONDRIAL"/>
    <property type="match status" value="1"/>
</dbReference>
<dbReference type="InterPro" id="IPR039421">
    <property type="entry name" value="Type_1_exporter"/>
</dbReference>
<comment type="caution">
    <text evidence="10">The sequence shown here is derived from an EMBL/GenBank/DDBJ whole genome shotgun (WGS) entry which is preliminary data.</text>
</comment>
<sequence length="733" mass="79335">MSDTEASPTPLTARPAALQALAARVGLDLDQRVLAILSATPEVEPHALVSCAADRGIAAKAMALGWGDLLGLAEAGTPTMILLRDGGAALLDGASADRSTVSLRNPLDLTAAPAVVDRQRLDRLWLRSGIVVRSGALGDAGEEVFGLRWVARTLGGDKSILRDMGLASVVLSVLALAPALIFMAIADRVLLYQSHATLTLFALLMGVIILFETALGWARRHLAAVLARRVEGRMSLLAMQRLLRLPLDFFEKTPAGEIQSRLFQIYKIRDFITGPLFRTFLDVVTLLVVIPVLFLISPILTWFILGLAAVLVLLILAFRPAIRRATGKVIEADRAKVVAMVETVQGMRTVKALGIEAQRSEAWNRNVAASLRAQFELQVHSNRLETVSTPFERLFQAGSMMLGALIILTESSTASVGAVFAFTMLAMRAAQPLVSLAQLLHAVEQVRLAVGESMMVLNHPPERAPHAVGVRPEIKGHVSFSNVTFTYPGAADPVLRNVSFDVPTGSVIGLVGRSGSGKSTVTRLIQALNAGYSGLIKLDGVEMREMDLPHLRRNLGVVLQENFMFRGTIRENIIAGRPGISFDKVIQACRLAGAEEFIERFPRSYETFIEEGSPNLSGGQKQRLAIARALVTDPPILIFDEATSALDPESEAIVNANLRRIGRGRTIILVSHRLSSLVDADQILVLDAGEVVGNGTHPELLRNNALYRQLWMQQNRDAGRMIHESDRVSAAAG</sequence>
<dbReference type="SMART" id="SM00382">
    <property type="entry name" value="AAA"/>
    <property type="match status" value="1"/>
</dbReference>
<evidence type="ECO:0000256" key="4">
    <source>
        <dbReference type="ARBA" id="ARBA00022840"/>
    </source>
</evidence>
<keyword evidence="5 7" id="KW-1133">Transmembrane helix</keyword>
<feature type="transmembrane region" description="Helical" evidence="7">
    <location>
        <begin position="198"/>
        <end position="218"/>
    </location>
</feature>
<evidence type="ECO:0000256" key="2">
    <source>
        <dbReference type="ARBA" id="ARBA00022692"/>
    </source>
</evidence>
<keyword evidence="11" id="KW-1185">Reference proteome</keyword>
<comment type="subcellular location">
    <subcellularLocation>
        <location evidence="1">Cell membrane</location>
        <topology evidence="1">Multi-pass membrane protein</topology>
    </subcellularLocation>
</comment>
<evidence type="ECO:0000256" key="5">
    <source>
        <dbReference type="ARBA" id="ARBA00022989"/>
    </source>
</evidence>
<dbReference type="InterPro" id="IPR027417">
    <property type="entry name" value="P-loop_NTPase"/>
</dbReference>
<evidence type="ECO:0000256" key="1">
    <source>
        <dbReference type="ARBA" id="ARBA00004651"/>
    </source>
</evidence>
<dbReference type="InterPro" id="IPR036640">
    <property type="entry name" value="ABC1_TM_sf"/>
</dbReference>
<dbReference type="Pfam" id="PF00005">
    <property type="entry name" value="ABC_tran"/>
    <property type="match status" value="1"/>
</dbReference>
<evidence type="ECO:0000256" key="6">
    <source>
        <dbReference type="ARBA" id="ARBA00023136"/>
    </source>
</evidence>
<evidence type="ECO:0000259" key="9">
    <source>
        <dbReference type="PROSITE" id="PS50929"/>
    </source>
</evidence>
<feature type="transmembrane region" description="Helical" evidence="7">
    <location>
        <begin position="276"/>
        <end position="294"/>
    </location>
</feature>
<dbReference type="PANTHER" id="PTHR43394">
    <property type="entry name" value="ATP-DEPENDENT PERMEASE MDL1, MITOCHONDRIAL"/>
    <property type="match status" value="1"/>
</dbReference>
<dbReference type="Proteomes" id="UP001526430">
    <property type="component" value="Unassembled WGS sequence"/>
</dbReference>
<keyword evidence="6 7" id="KW-0472">Membrane</keyword>
<gene>
    <name evidence="10" type="ORF">OF850_05670</name>
</gene>
<evidence type="ECO:0000313" key="10">
    <source>
        <dbReference type="EMBL" id="MCW8085106.1"/>
    </source>
</evidence>
<protein>
    <submittedName>
        <fullName evidence="10">Peptidase domain-containing ABC transporter</fullName>
    </submittedName>
</protein>
<feature type="transmembrane region" description="Helical" evidence="7">
    <location>
        <begin position="402"/>
        <end position="427"/>
    </location>
</feature>
<feature type="domain" description="ABC transporter" evidence="8">
    <location>
        <begin position="478"/>
        <end position="713"/>
    </location>
</feature>
<keyword evidence="4" id="KW-0067">ATP-binding</keyword>
<evidence type="ECO:0000256" key="3">
    <source>
        <dbReference type="ARBA" id="ARBA00022741"/>
    </source>
</evidence>
<reference evidence="10 11" key="1">
    <citation type="submission" date="2022-10" db="EMBL/GenBank/DDBJ databases">
        <title>Roseococcus glaciei nov., sp. nov., isolated from glacier.</title>
        <authorList>
            <person name="Liu Q."/>
            <person name="Xin Y.-H."/>
        </authorList>
    </citation>
    <scope>NUCLEOTIDE SEQUENCE [LARGE SCALE GENOMIC DNA]</scope>
    <source>
        <strain evidence="10 11">MDT2-1-1</strain>
    </source>
</reference>
<dbReference type="PROSITE" id="PS50929">
    <property type="entry name" value="ABC_TM1F"/>
    <property type="match status" value="1"/>
</dbReference>
<dbReference type="InterPro" id="IPR017871">
    <property type="entry name" value="ABC_transporter-like_CS"/>
</dbReference>